<dbReference type="Proteomes" id="UP000807469">
    <property type="component" value="Unassembled WGS sequence"/>
</dbReference>
<dbReference type="OrthoDB" id="3365698at2759"/>
<comment type="caution">
    <text evidence="1">The sequence shown here is derived from an EMBL/GenBank/DDBJ whole genome shotgun (WGS) entry which is preliminary data.</text>
</comment>
<organism evidence="1 2">
    <name type="scientific">Pholiota conissans</name>
    <dbReference type="NCBI Taxonomy" id="109636"/>
    <lineage>
        <taxon>Eukaryota</taxon>
        <taxon>Fungi</taxon>
        <taxon>Dikarya</taxon>
        <taxon>Basidiomycota</taxon>
        <taxon>Agaricomycotina</taxon>
        <taxon>Agaricomycetes</taxon>
        <taxon>Agaricomycetidae</taxon>
        <taxon>Agaricales</taxon>
        <taxon>Agaricineae</taxon>
        <taxon>Strophariaceae</taxon>
        <taxon>Pholiota</taxon>
    </lineage>
</organism>
<protein>
    <recommendedName>
        <fullName evidence="3">F-box domain-containing protein</fullName>
    </recommendedName>
</protein>
<evidence type="ECO:0000313" key="1">
    <source>
        <dbReference type="EMBL" id="KAF9483096.1"/>
    </source>
</evidence>
<name>A0A9P6CWN0_9AGAR</name>
<sequence length="659" mass="74889">MWTKENKAQLAKSSVSQYTWSPVPHLLDSNLPPSEEEASVIRSAISDIEKRIFENTNSKGSTHVDSDDSHHFLRQHLAIFSAIRRIPIEILQEFILLAAVGLPIDEFKEFRWQISYVSRAWRIAAVSLPVLWKILPTVRLTRRRAKNPKRSQSDYKTDCLAEILRRSGNRPLMVTIEEQHKRHRHFDYSALNLVAKHCERWETASISIPITALNALLCIRGRLPRLKTLFLHLLIGMEYSADTSLDMLEIAPQLRRVHIVGSVPSHLKLPPKTQFTHYKHMFITQVHLNTVAQYSSLESLFISQKVYTITFPATTLPRLKKLEFVTVLPAQDDGSLKCFDNLRLPALEELSVVFPFYSPSILPSIIRMISNTGPSQKLHTLRVHPGTMAPGELTTMLGLTPALAVLDTVCPPHTDIENLASKVPTGQPKIAPCLRTCRFMFDAVVSTFLSDNTRDTLNRLAQTRCEDILDPMELSIYSMSSDVHGVPWSRAKQTQIEDWAPILHVFKLNEMLRKISAKQFKKHVKLVEFLLNTIEGTRISSAKEVYVSGIHITLHRMLENEDILSSNAKFRQRVEALLSKWDSLMLAALGDIHWCCQGPRMLTYISDEKALRASSDALDIVYGLQNEMSIDEACWTSQLGTFGITLTWPRRVGYFEVVG</sequence>
<reference evidence="1" key="1">
    <citation type="submission" date="2020-11" db="EMBL/GenBank/DDBJ databases">
        <authorList>
            <consortium name="DOE Joint Genome Institute"/>
            <person name="Ahrendt S."/>
            <person name="Riley R."/>
            <person name="Andreopoulos W."/>
            <person name="Labutti K."/>
            <person name="Pangilinan J."/>
            <person name="Ruiz-Duenas F.J."/>
            <person name="Barrasa J.M."/>
            <person name="Sanchez-Garcia M."/>
            <person name="Camarero S."/>
            <person name="Miyauchi S."/>
            <person name="Serrano A."/>
            <person name="Linde D."/>
            <person name="Babiker R."/>
            <person name="Drula E."/>
            <person name="Ayuso-Fernandez I."/>
            <person name="Pacheco R."/>
            <person name="Padilla G."/>
            <person name="Ferreira P."/>
            <person name="Barriuso J."/>
            <person name="Kellner H."/>
            <person name="Castanera R."/>
            <person name="Alfaro M."/>
            <person name="Ramirez L."/>
            <person name="Pisabarro A.G."/>
            <person name="Kuo A."/>
            <person name="Tritt A."/>
            <person name="Lipzen A."/>
            <person name="He G."/>
            <person name="Yan M."/>
            <person name="Ng V."/>
            <person name="Cullen D."/>
            <person name="Martin F."/>
            <person name="Rosso M.-N."/>
            <person name="Henrissat B."/>
            <person name="Hibbett D."/>
            <person name="Martinez A.T."/>
            <person name="Grigoriev I.V."/>
        </authorList>
    </citation>
    <scope>NUCLEOTIDE SEQUENCE</scope>
    <source>
        <strain evidence="1">CIRM-BRFM 674</strain>
    </source>
</reference>
<accession>A0A9P6CWN0</accession>
<dbReference type="EMBL" id="MU155157">
    <property type="protein sequence ID" value="KAF9483096.1"/>
    <property type="molecule type" value="Genomic_DNA"/>
</dbReference>
<proteinExistence type="predicted"/>
<keyword evidence="2" id="KW-1185">Reference proteome</keyword>
<dbReference type="AlphaFoldDB" id="A0A9P6CWN0"/>
<evidence type="ECO:0008006" key="3">
    <source>
        <dbReference type="Google" id="ProtNLM"/>
    </source>
</evidence>
<gene>
    <name evidence="1" type="ORF">BDN70DRAFT_990582</name>
</gene>
<evidence type="ECO:0000313" key="2">
    <source>
        <dbReference type="Proteomes" id="UP000807469"/>
    </source>
</evidence>